<dbReference type="EMBL" id="DVNA01000067">
    <property type="protein sequence ID" value="HIU54766.1"/>
    <property type="molecule type" value="Genomic_DNA"/>
</dbReference>
<dbReference type="Gene3D" id="3.30.910.20">
    <property type="entry name" value="Skp domain"/>
    <property type="match status" value="1"/>
</dbReference>
<keyword evidence="3" id="KW-0175">Coiled coil</keyword>
<evidence type="ECO:0000313" key="5">
    <source>
        <dbReference type="EMBL" id="HIU54766.1"/>
    </source>
</evidence>
<evidence type="ECO:0000256" key="1">
    <source>
        <dbReference type="ARBA" id="ARBA00009091"/>
    </source>
</evidence>
<organism evidence="5 6">
    <name type="scientific">Candidatus Gallibacteroides avistercoris</name>
    <dbReference type="NCBI Taxonomy" id="2840833"/>
    <lineage>
        <taxon>Bacteria</taxon>
        <taxon>Pseudomonadati</taxon>
        <taxon>Bacteroidota</taxon>
        <taxon>Bacteroidia</taxon>
        <taxon>Bacteroidales</taxon>
        <taxon>Bacteroidaceae</taxon>
        <taxon>Bacteroidaceae incertae sedis</taxon>
        <taxon>Candidatus Gallibacteroides</taxon>
    </lineage>
</organism>
<dbReference type="InterPro" id="IPR005632">
    <property type="entry name" value="Chaperone_Skp"/>
</dbReference>
<gene>
    <name evidence="5" type="ORF">IAB03_03040</name>
</gene>
<evidence type="ECO:0000256" key="2">
    <source>
        <dbReference type="ARBA" id="ARBA00022729"/>
    </source>
</evidence>
<dbReference type="InterPro" id="IPR024930">
    <property type="entry name" value="Skp_dom_sf"/>
</dbReference>
<dbReference type="GO" id="GO:0051082">
    <property type="term" value="F:unfolded protein binding"/>
    <property type="evidence" value="ECO:0007669"/>
    <property type="project" value="InterPro"/>
</dbReference>
<name>A0A9D1M6T5_9BACT</name>
<dbReference type="SMART" id="SM00935">
    <property type="entry name" value="OmpH"/>
    <property type="match status" value="1"/>
</dbReference>
<sequence length="206" mass="23965">MIRNKKFMVHALLLVSLMLGFTRCTSKIDEQTPAPITTDNTATKEPATNTSNDIAYINTDSLLHNYQYVKDLNEGFVQMANNNRREFETKNKEFQKMVEEYQNKLQNNAFLSAESQQSSYEALGKKETELRELQERHNQNLMLENKRSSDLIFKKITSFLKEYNKEKKFKVIFSNSGNDNILLADPQCDITEEVIQLLNAEYSKEK</sequence>
<evidence type="ECO:0000256" key="4">
    <source>
        <dbReference type="SAM" id="SignalP"/>
    </source>
</evidence>
<feature type="coiled-coil region" evidence="3">
    <location>
        <begin position="77"/>
        <end position="104"/>
    </location>
</feature>
<keyword evidence="2 4" id="KW-0732">Signal</keyword>
<feature type="signal peptide" evidence="4">
    <location>
        <begin position="1"/>
        <end position="26"/>
    </location>
</feature>
<dbReference type="PANTHER" id="PTHR35089">
    <property type="entry name" value="CHAPERONE PROTEIN SKP"/>
    <property type="match status" value="1"/>
</dbReference>
<comment type="caution">
    <text evidence="5">The sequence shown here is derived from an EMBL/GenBank/DDBJ whole genome shotgun (WGS) entry which is preliminary data.</text>
</comment>
<feature type="chain" id="PRO_5039488953" evidence="4">
    <location>
        <begin position="27"/>
        <end position="206"/>
    </location>
</feature>
<dbReference type="PANTHER" id="PTHR35089:SF1">
    <property type="entry name" value="CHAPERONE PROTEIN SKP"/>
    <property type="match status" value="1"/>
</dbReference>
<comment type="similarity">
    <text evidence="1">Belongs to the Skp family.</text>
</comment>
<dbReference type="Pfam" id="PF03938">
    <property type="entry name" value="OmpH"/>
    <property type="match status" value="1"/>
</dbReference>
<dbReference type="GO" id="GO:0050821">
    <property type="term" value="P:protein stabilization"/>
    <property type="evidence" value="ECO:0007669"/>
    <property type="project" value="TreeGrafter"/>
</dbReference>
<dbReference type="GO" id="GO:0005829">
    <property type="term" value="C:cytosol"/>
    <property type="evidence" value="ECO:0007669"/>
    <property type="project" value="TreeGrafter"/>
</dbReference>
<dbReference type="AlphaFoldDB" id="A0A9D1M6T5"/>
<dbReference type="SUPFAM" id="SSF111384">
    <property type="entry name" value="OmpH-like"/>
    <property type="match status" value="1"/>
</dbReference>
<reference evidence="5" key="2">
    <citation type="journal article" date="2021" name="PeerJ">
        <title>Extensive microbial diversity within the chicken gut microbiome revealed by metagenomics and culture.</title>
        <authorList>
            <person name="Gilroy R."/>
            <person name="Ravi A."/>
            <person name="Getino M."/>
            <person name="Pursley I."/>
            <person name="Horton D.L."/>
            <person name="Alikhan N.F."/>
            <person name="Baker D."/>
            <person name="Gharbi K."/>
            <person name="Hall N."/>
            <person name="Watson M."/>
            <person name="Adriaenssens E.M."/>
            <person name="Foster-Nyarko E."/>
            <person name="Jarju S."/>
            <person name="Secka A."/>
            <person name="Antonio M."/>
            <person name="Oren A."/>
            <person name="Chaudhuri R.R."/>
            <person name="La Ragione R."/>
            <person name="Hildebrand F."/>
            <person name="Pallen M.J."/>
        </authorList>
    </citation>
    <scope>NUCLEOTIDE SEQUENCE</scope>
    <source>
        <strain evidence="5">CHK158-818</strain>
    </source>
</reference>
<dbReference type="Proteomes" id="UP000824112">
    <property type="component" value="Unassembled WGS sequence"/>
</dbReference>
<evidence type="ECO:0000313" key="6">
    <source>
        <dbReference type="Proteomes" id="UP000824112"/>
    </source>
</evidence>
<reference evidence="5" key="1">
    <citation type="submission" date="2020-10" db="EMBL/GenBank/DDBJ databases">
        <authorList>
            <person name="Gilroy R."/>
        </authorList>
    </citation>
    <scope>NUCLEOTIDE SEQUENCE</scope>
    <source>
        <strain evidence="5">CHK158-818</strain>
    </source>
</reference>
<accession>A0A9D1M6T5</accession>
<proteinExistence type="inferred from homology"/>
<evidence type="ECO:0000256" key="3">
    <source>
        <dbReference type="SAM" id="Coils"/>
    </source>
</evidence>
<protein>
    <submittedName>
        <fullName evidence="5">OmpH family outer membrane protein</fullName>
    </submittedName>
</protein>